<accession>A0A518DVJ1</accession>
<evidence type="ECO:0000256" key="7">
    <source>
        <dbReference type="ARBA" id="ARBA00022840"/>
    </source>
</evidence>
<keyword evidence="4" id="KW-0547">Nucleotide-binding</keyword>
<comment type="catalytic activity">
    <reaction evidence="10">
        <text>7-carboxy-7-carbaguanine + NH4(+) + 2 ATP = 7-cyano-7-carbaguanine + 2 AMP + 2 diphosphate + 2 H(+)</text>
        <dbReference type="Rhea" id="RHEA:27982"/>
        <dbReference type="ChEBI" id="CHEBI:15378"/>
        <dbReference type="ChEBI" id="CHEBI:28938"/>
        <dbReference type="ChEBI" id="CHEBI:30616"/>
        <dbReference type="ChEBI" id="CHEBI:33019"/>
        <dbReference type="ChEBI" id="CHEBI:45075"/>
        <dbReference type="ChEBI" id="CHEBI:61036"/>
        <dbReference type="ChEBI" id="CHEBI:456215"/>
        <dbReference type="EC" id="6.3.4.20"/>
    </reaction>
</comment>
<dbReference type="GO" id="GO:0046872">
    <property type="term" value="F:metal ion binding"/>
    <property type="evidence" value="ECO:0007669"/>
    <property type="project" value="UniProtKB-KW"/>
</dbReference>
<dbReference type="EC" id="6.3.4.20" evidence="9"/>
<evidence type="ECO:0000256" key="8">
    <source>
        <dbReference type="ARBA" id="ARBA00037993"/>
    </source>
</evidence>
<dbReference type="GO" id="GO:0005524">
    <property type="term" value="F:ATP binding"/>
    <property type="evidence" value="ECO:0007669"/>
    <property type="project" value="UniProtKB-KW"/>
</dbReference>
<reference evidence="12 13" key="1">
    <citation type="submission" date="2019-02" db="EMBL/GenBank/DDBJ databases">
        <title>Deep-cultivation of Planctomycetes and their phenomic and genomic characterization uncovers novel biology.</title>
        <authorList>
            <person name="Wiegand S."/>
            <person name="Jogler M."/>
            <person name="Boedeker C."/>
            <person name="Pinto D."/>
            <person name="Vollmers J."/>
            <person name="Rivas-Marin E."/>
            <person name="Kohn T."/>
            <person name="Peeters S.H."/>
            <person name="Heuer A."/>
            <person name="Rast P."/>
            <person name="Oberbeckmann S."/>
            <person name="Bunk B."/>
            <person name="Jeske O."/>
            <person name="Meyerdierks A."/>
            <person name="Storesund J.E."/>
            <person name="Kallscheuer N."/>
            <person name="Luecker S."/>
            <person name="Lage O.M."/>
            <person name="Pohl T."/>
            <person name="Merkel B.J."/>
            <person name="Hornburger P."/>
            <person name="Mueller R.-W."/>
            <person name="Bruemmer F."/>
            <person name="Labrenz M."/>
            <person name="Spormann A.M."/>
            <person name="Op den Camp H."/>
            <person name="Overmann J."/>
            <person name="Amann R."/>
            <person name="Jetten M.S.M."/>
            <person name="Mascher T."/>
            <person name="Medema M.H."/>
            <person name="Devos D.P."/>
            <person name="Kaster A.-K."/>
            <person name="Ovreas L."/>
            <person name="Rohde M."/>
            <person name="Galperin M.Y."/>
            <person name="Jogler C."/>
        </authorList>
    </citation>
    <scope>NUCLEOTIDE SEQUENCE [LARGE SCALE GENOMIC DNA]</scope>
    <source>
        <strain evidence="12 13">Pla85_3_4</strain>
    </source>
</reference>
<dbReference type="Proteomes" id="UP000317648">
    <property type="component" value="Chromosome"/>
</dbReference>
<dbReference type="GO" id="GO:0016874">
    <property type="term" value="F:ligase activity"/>
    <property type="evidence" value="ECO:0007669"/>
    <property type="project" value="UniProtKB-KW"/>
</dbReference>
<evidence type="ECO:0000256" key="1">
    <source>
        <dbReference type="ARBA" id="ARBA00005061"/>
    </source>
</evidence>
<evidence type="ECO:0000313" key="12">
    <source>
        <dbReference type="EMBL" id="QDU95856.1"/>
    </source>
</evidence>
<gene>
    <name evidence="12" type="primary">queC_2</name>
    <name evidence="12" type="ORF">Pla8534_36750</name>
</gene>
<keyword evidence="11" id="KW-0472">Membrane</keyword>
<dbReference type="AlphaFoldDB" id="A0A518DVJ1"/>
<keyword evidence="7" id="KW-0067">ATP-binding</keyword>
<evidence type="ECO:0000256" key="6">
    <source>
        <dbReference type="ARBA" id="ARBA00022833"/>
    </source>
</evidence>
<dbReference type="InterPro" id="IPR014729">
    <property type="entry name" value="Rossmann-like_a/b/a_fold"/>
</dbReference>
<dbReference type="InterPro" id="IPR018317">
    <property type="entry name" value="QueC"/>
</dbReference>
<keyword evidence="2 12" id="KW-0436">Ligase</keyword>
<evidence type="ECO:0000256" key="10">
    <source>
        <dbReference type="ARBA" id="ARBA00047890"/>
    </source>
</evidence>
<evidence type="ECO:0000256" key="3">
    <source>
        <dbReference type="ARBA" id="ARBA00022723"/>
    </source>
</evidence>
<organism evidence="12 13">
    <name type="scientific">Lignipirellula cremea</name>
    <dbReference type="NCBI Taxonomy" id="2528010"/>
    <lineage>
        <taxon>Bacteria</taxon>
        <taxon>Pseudomonadati</taxon>
        <taxon>Planctomycetota</taxon>
        <taxon>Planctomycetia</taxon>
        <taxon>Pirellulales</taxon>
        <taxon>Pirellulaceae</taxon>
        <taxon>Lignipirellula</taxon>
    </lineage>
</organism>
<dbReference type="EMBL" id="CP036433">
    <property type="protein sequence ID" value="QDU95856.1"/>
    <property type="molecule type" value="Genomic_DNA"/>
</dbReference>
<proteinExistence type="inferred from homology"/>
<keyword evidence="13" id="KW-1185">Reference proteome</keyword>
<dbReference type="SUPFAM" id="SSF52402">
    <property type="entry name" value="Adenine nucleotide alpha hydrolases-like"/>
    <property type="match status" value="1"/>
</dbReference>
<evidence type="ECO:0000256" key="11">
    <source>
        <dbReference type="SAM" id="Phobius"/>
    </source>
</evidence>
<dbReference type="RefSeq" id="WP_197442347.1">
    <property type="nucleotide sequence ID" value="NZ_CP036433.1"/>
</dbReference>
<dbReference type="KEGG" id="lcre:Pla8534_36750"/>
<dbReference type="PANTHER" id="PTHR42914">
    <property type="entry name" value="7-CYANO-7-DEAZAGUANINE SYNTHASE"/>
    <property type="match status" value="1"/>
</dbReference>
<evidence type="ECO:0000256" key="2">
    <source>
        <dbReference type="ARBA" id="ARBA00022598"/>
    </source>
</evidence>
<keyword evidence="11" id="KW-1133">Transmembrane helix</keyword>
<keyword evidence="6" id="KW-0862">Zinc</keyword>
<protein>
    <recommendedName>
        <fullName evidence="9">7-cyano-7-deazaguanine synthase</fullName>
        <ecNumber evidence="9">6.3.4.20</ecNumber>
    </recommendedName>
</protein>
<evidence type="ECO:0000256" key="9">
    <source>
        <dbReference type="ARBA" id="ARBA00039149"/>
    </source>
</evidence>
<feature type="transmembrane region" description="Helical" evidence="11">
    <location>
        <begin position="21"/>
        <end position="42"/>
    </location>
</feature>
<comment type="pathway">
    <text evidence="1">Purine metabolism; 7-cyano-7-deazaguanine biosynthesis.</text>
</comment>
<dbReference type="Pfam" id="PF06508">
    <property type="entry name" value="QueC"/>
    <property type="match status" value="1"/>
</dbReference>
<evidence type="ECO:0000256" key="5">
    <source>
        <dbReference type="ARBA" id="ARBA00022785"/>
    </source>
</evidence>
<keyword evidence="3" id="KW-0479">Metal-binding</keyword>
<evidence type="ECO:0000256" key="4">
    <source>
        <dbReference type="ARBA" id="ARBA00022741"/>
    </source>
</evidence>
<dbReference type="GO" id="GO:0008616">
    <property type="term" value="P:tRNA queuosine(34) biosynthetic process"/>
    <property type="evidence" value="ECO:0007669"/>
    <property type="project" value="UniProtKB-KW"/>
</dbReference>
<sequence length="239" mass="26494">MKHGDSGRRRDQLQGKCLMNLFSTGILLSGGLDSCILLAQLLDQGRTVQPFYVRSDLGWEVCELASIRKFLAAFACPRLLPLVELAMPVKDLYGDHWSISGEDAPGYDSADTDVFLPGRNALLAIKAALWCQLHALPELHLATLKGNPFADASDAFFDHFHGVLDRTGDARVRIVRPFAQLSKCEVMRLGSRYPLEFTFSCIAPRQCLHCGACNKCSERQKAFADLGFDPTRYALATNR</sequence>
<keyword evidence="11" id="KW-0812">Transmembrane</keyword>
<comment type="similarity">
    <text evidence="8">Belongs to the QueC family.</text>
</comment>
<keyword evidence="5" id="KW-0671">Queuosine biosynthesis</keyword>
<dbReference type="Gene3D" id="3.40.50.620">
    <property type="entry name" value="HUPs"/>
    <property type="match status" value="1"/>
</dbReference>
<name>A0A518DVJ1_9BACT</name>
<evidence type="ECO:0000313" key="13">
    <source>
        <dbReference type="Proteomes" id="UP000317648"/>
    </source>
</evidence>
<dbReference type="PANTHER" id="PTHR42914:SF1">
    <property type="entry name" value="7-CYANO-7-DEAZAGUANINE SYNTHASE"/>
    <property type="match status" value="1"/>
</dbReference>